<dbReference type="Proteomes" id="UP000321798">
    <property type="component" value="Unassembled WGS sequence"/>
</dbReference>
<comment type="caution">
    <text evidence="3">The sequence shown here is derived from an EMBL/GenBank/DDBJ whole genome shotgun (WGS) entry which is preliminary data.</text>
</comment>
<feature type="transmembrane region" description="Helical" evidence="2">
    <location>
        <begin position="135"/>
        <end position="155"/>
    </location>
</feature>
<reference evidence="3 4" key="1">
    <citation type="submission" date="2019-07" db="EMBL/GenBank/DDBJ databases">
        <title>Whole genome shotgun sequence of Cellulomonas soli NBRC 109434.</title>
        <authorList>
            <person name="Hosoyama A."/>
            <person name="Uohara A."/>
            <person name="Ohji S."/>
            <person name="Ichikawa N."/>
        </authorList>
    </citation>
    <scope>NUCLEOTIDE SEQUENCE [LARGE SCALE GENOMIC DNA]</scope>
    <source>
        <strain evidence="3 4">NBRC 109434</strain>
    </source>
</reference>
<sequence>MSTDDTTPLEAVEPLEPAEPLGGTTPLPAVARDAAESPTGESPTGESPTSEPLTTASATSESFTDEALAPEPVVTEPVAAPAGPAATTPLGAAAQPVTRPARARLRIGTVVWGLVIAALGVGVLAYATGHTIDTQLALIVLLTVAGLTLLVGSLVGSARGSRR</sequence>
<feature type="region of interest" description="Disordered" evidence="1">
    <location>
        <begin position="1"/>
        <end position="93"/>
    </location>
</feature>
<dbReference type="EMBL" id="BKAL01000001">
    <property type="protein sequence ID" value="GEP67641.1"/>
    <property type="molecule type" value="Genomic_DNA"/>
</dbReference>
<feature type="compositionally biased region" description="Polar residues" evidence="1">
    <location>
        <begin position="39"/>
        <end position="62"/>
    </location>
</feature>
<keyword evidence="2" id="KW-0472">Membrane</keyword>
<accession>A0A512P8W5</accession>
<dbReference type="OrthoDB" id="4829987at2"/>
<evidence type="ECO:0000256" key="2">
    <source>
        <dbReference type="SAM" id="Phobius"/>
    </source>
</evidence>
<proteinExistence type="predicted"/>
<feature type="compositionally biased region" description="Low complexity" evidence="1">
    <location>
        <begin position="66"/>
        <end position="93"/>
    </location>
</feature>
<evidence type="ECO:0000313" key="3">
    <source>
        <dbReference type="EMBL" id="GEP67641.1"/>
    </source>
</evidence>
<gene>
    <name evidence="3" type="ORF">CSO01_03560</name>
</gene>
<organism evidence="3 4">
    <name type="scientific">Cellulomonas soli</name>
    <dbReference type="NCBI Taxonomy" id="931535"/>
    <lineage>
        <taxon>Bacteria</taxon>
        <taxon>Bacillati</taxon>
        <taxon>Actinomycetota</taxon>
        <taxon>Actinomycetes</taxon>
        <taxon>Micrococcales</taxon>
        <taxon>Cellulomonadaceae</taxon>
        <taxon>Cellulomonas</taxon>
    </lineage>
</organism>
<dbReference type="AlphaFoldDB" id="A0A512P8W5"/>
<feature type="transmembrane region" description="Helical" evidence="2">
    <location>
        <begin position="109"/>
        <end position="129"/>
    </location>
</feature>
<dbReference type="RefSeq" id="WP_146951394.1">
    <property type="nucleotide sequence ID" value="NZ_BAABBJ010000005.1"/>
</dbReference>
<keyword evidence="2" id="KW-0812">Transmembrane</keyword>
<evidence type="ECO:0000256" key="1">
    <source>
        <dbReference type="SAM" id="MobiDB-lite"/>
    </source>
</evidence>
<name>A0A512P8W5_9CELL</name>
<protein>
    <submittedName>
        <fullName evidence="3">Uncharacterized protein</fullName>
    </submittedName>
</protein>
<evidence type="ECO:0000313" key="4">
    <source>
        <dbReference type="Proteomes" id="UP000321798"/>
    </source>
</evidence>
<keyword evidence="2" id="KW-1133">Transmembrane helix</keyword>
<feature type="compositionally biased region" description="Low complexity" evidence="1">
    <location>
        <begin position="8"/>
        <end position="21"/>
    </location>
</feature>
<keyword evidence="4" id="KW-1185">Reference proteome</keyword>